<name>A0ABV9DM02_9BACI</name>
<comment type="caution">
    <text evidence="5">The sequence shown here is derived from an EMBL/GenBank/DDBJ whole genome shotgun (WGS) entry which is preliminary data.</text>
</comment>
<dbReference type="PANTHER" id="PTHR11575">
    <property type="entry name" value="5'-NUCLEOTIDASE-RELATED"/>
    <property type="match status" value="1"/>
</dbReference>
<feature type="domain" description="Calcineurin-like phosphoesterase" evidence="3">
    <location>
        <begin position="15"/>
        <end position="248"/>
    </location>
</feature>
<dbReference type="Pfam" id="PF02872">
    <property type="entry name" value="5_nucleotid_C"/>
    <property type="match status" value="1"/>
</dbReference>
<keyword evidence="2" id="KW-0547">Nucleotide-binding</keyword>
<keyword evidence="1" id="KW-0732">Signal</keyword>
<evidence type="ECO:0000259" key="4">
    <source>
        <dbReference type="Pfam" id="PF02872"/>
    </source>
</evidence>
<organism evidence="5 6">
    <name type="scientific">Virgibacillus kekensis</name>
    <dbReference type="NCBI Taxonomy" id="202261"/>
    <lineage>
        <taxon>Bacteria</taxon>
        <taxon>Bacillati</taxon>
        <taxon>Bacillota</taxon>
        <taxon>Bacilli</taxon>
        <taxon>Bacillales</taxon>
        <taxon>Bacillaceae</taxon>
        <taxon>Virgibacillus</taxon>
    </lineage>
</organism>
<sequence>MEGRIIVQSKTEKVKLLYTSDVHGNAMPILYGTNEYAELGLAKYATVVKQKQKENKHVMVLDNGDLIQGTPLMTHYVKEHSDKENPMIGIMNRIGIEASVIGNHEFNFGKKVLQDAVNQSEFPWISANTVDQTSGEPYYGPPYITKVLDNGIKIAIVGVTTHYIPNWESPEHIAQVRFEDALETLSKWVTSIRDTEKPDILIASYHGGFERDLETGEATEELTGENQGYAMCEQVEGIDVLLTGHQHRVLTGDINNVLVIQPGNNGKFFGEVDLLLEHRVNGWIVTGKQAAVNSLEHVEEDAEIISYMDEIESSTQQWLDQPIGRIEGDMTIDNPLDARLNKHAFIEFIQRVQMEASGTDISVTSLLNNESKGFGSVVTMRDIVSNYMYPNTLVVLELSGQDIIDALEKSADYFILDNDEVVVNPSYIEPKPQHYNYDMWEGIEYTINMRRPSGSRLEEVTHHGNPLQADETYHVVLNNYRANGGGNYDMFKGKPVVKEIQKDAVELIRTYFEKYRTVAATTTKNFTVKK</sequence>
<dbReference type="InterPro" id="IPR036907">
    <property type="entry name" value="5'-Nucleotdase_C_sf"/>
</dbReference>
<dbReference type="SUPFAM" id="SSF56300">
    <property type="entry name" value="Metallo-dependent phosphatases"/>
    <property type="match status" value="1"/>
</dbReference>
<dbReference type="Proteomes" id="UP001595989">
    <property type="component" value="Unassembled WGS sequence"/>
</dbReference>
<dbReference type="InterPro" id="IPR006179">
    <property type="entry name" value="5_nucleotidase/apyrase"/>
</dbReference>
<dbReference type="EMBL" id="JBHSFU010000014">
    <property type="protein sequence ID" value="MFC4559919.1"/>
    <property type="molecule type" value="Genomic_DNA"/>
</dbReference>
<dbReference type="Gene3D" id="3.90.780.10">
    <property type="entry name" value="5'-Nucleotidase, C-terminal domain"/>
    <property type="match status" value="1"/>
</dbReference>
<feature type="domain" description="5'-Nucleotidase C-terminal" evidence="4">
    <location>
        <begin position="323"/>
        <end position="492"/>
    </location>
</feature>
<proteinExistence type="inferred from homology"/>
<evidence type="ECO:0000313" key="5">
    <source>
        <dbReference type="EMBL" id="MFC4559919.1"/>
    </source>
</evidence>
<evidence type="ECO:0000313" key="6">
    <source>
        <dbReference type="Proteomes" id="UP001595989"/>
    </source>
</evidence>
<accession>A0ABV9DM02</accession>
<keyword evidence="6" id="KW-1185">Reference proteome</keyword>
<protein>
    <submittedName>
        <fullName evidence="5">Bifunctional metallophosphatase/5'-nucleotidase</fullName>
    </submittedName>
</protein>
<evidence type="ECO:0000256" key="2">
    <source>
        <dbReference type="RuleBase" id="RU362119"/>
    </source>
</evidence>
<evidence type="ECO:0000256" key="1">
    <source>
        <dbReference type="ARBA" id="ARBA00022729"/>
    </source>
</evidence>
<gene>
    <name evidence="5" type="ORF">ACFO3D_17290</name>
</gene>
<dbReference type="InterPro" id="IPR004843">
    <property type="entry name" value="Calcineurin-like_PHP"/>
</dbReference>
<dbReference type="RefSeq" id="WP_390299049.1">
    <property type="nucleotide sequence ID" value="NZ_JBHSFU010000014.1"/>
</dbReference>
<dbReference type="SUPFAM" id="SSF55816">
    <property type="entry name" value="5'-nucleotidase (syn. UDP-sugar hydrolase), C-terminal domain"/>
    <property type="match status" value="1"/>
</dbReference>
<keyword evidence="2" id="KW-0378">Hydrolase</keyword>
<reference evidence="6" key="1">
    <citation type="journal article" date="2019" name="Int. J. Syst. Evol. Microbiol.">
        <title>The Global Catalogue of Microorganisms (GCM) 10K type strain sequencing project: providing services to taxonomists for standard genome sequencing and annotation.</title>
        <authorList>
            <consortium name="The Broad Institute Genomics Platform"/>
            <consortium name="The Broad Institute Genome Sequencing Center for Infectious Disease"/>
            <person name="Wu L."/>
            <person name="Ma J."/>
        </authorList>
    </citation>
    <scope>NUCLEOTIDE SEQUENCE [LARGE SCALE GENOMIC DNA]</scope>
    <source>
        <strain evidence="6">CGMCC 4.7426</strain>
    </source>
</reference>
<dbReference type="PRINTS" id="PR01607">
    <property type="entry name" value="APYRASEFAMLY"/>
</dbReference>
<dbReference type="PANTHER" id="PTHR11575:SF6">
    <property type="entry name" value="2',3'-CYCLIC-NUCLEOTIDE 2'-PHOSPHODIESTERASE_3'-NUCLEOTIDASE"/>
    <property type="match status" value="1"/>
</dbReference>
<dbReference type="InterPro" id="IPR008334">
    <property type="entry name" value="5'-Nucleotdase_C"/>
</dbReference>
<evidence type="ECO:0000259" key="3">
    <source>
        <dbReference type="Pfam" id="PF00149"/>
    </source>
</evidence>
<dbReference type="InterPro" id="IPR029052">
    <property type="entry name" value="Metallo-depent_PP-like"/>
</dbReference>
<comment type="similarity">
    <text evidence="2">Belongs to the 5'-nucleotidase family.</text>
</comment>
<dbReference type="Pfam" id="PF00149">
    <property type="entry name" value="Metallophos"/>
    <property type="match status" value="1"/>
</dbReference>
<dbReference type="Gene3D" id="3.60.21.10">
    <property type="match status" value="1"/>
</dbReference>